<gene>
    <name evidence="2" type="ORF">H8717_02560</name>
</gene>
<keyword evidence="3" id="KW-1185">Reference proteome</keyword>
<dbReference type="EMBL" id="JACRTB010000003">
    <property type="protein sequence ID" value="MBC8575295.1"/>
    <property type="molecule type" value="Genomic_DNA"/>
</dbReference>
<evidence type="ECO:0000313" key="3">
    <source>
        <dbReference type="Proteomes" id="UP000658131"/>
    </source>
</evidence>
<organism evidence="2 3">
    <name type="scientific">Yanshouia hominis</name>
    <dbReference type="NCBI Taxonomy" id="2763673"/>
    <lineage>
        <taxon>Bacteria</taxon>
        <taxon>Bacillati</taxon>
        <taxon>Bacillota</taxon>
        <taxon>Clostridia</taxon>
        <taxon>Eubacteriales</taxon>
        <taxon>Oscillospiraceae</taxon>
        <taxon>Yanshouia</taxon>
    </lineage>
</organism>
<reference evidence="2 3" key="1">
    <citation type="submission" date="2020-08" db="EMBL/GenBank/DDBJ databases">
        <title>Genome public.</title>
        <authorList>
            <person name="Liu C."/>
            <person name="Sun Q."/>
        </authorList>
    </citation>
    <scope>NUCLEOTIDE SEQUENCE [LARGE SCALE GENOMIC DNA]</scope>
    <source>
        <strain evidence="2 3">BX1</strain>
    </source>
</reference>
<sequence length="50" mass="5172">MNQASSVGIIGGADGPTAVFITSRFPVMTVLLCAAVCAAAVLLALYFRKR</sequence>
<keyword evidence="1" id="KW-0812">Transmembrane</keyword>
<proteinExistence type="predicted"/>
<keyword evidence="1" id="KW-1133">Transmembrane helix</keyword>
<evidence type="ECO:0000313" key="2">
    <source>
        <dbReference type="EMBL" id="MBC8575295.1"/>
    </source>
</evidence>
<evidence type="ECO:0000256" key="1">
    <source>
        <dbReference type="SAM" id="Phobius"/>
    </source>
</evidence>
<accession>A0ABR7NFZ3</accession>
<protein>
    <submittedName>
        <fullName evidence="2">Sodium ion-translocating decarboxylase subunit beta</fullName>
    </submittedName>
</protein>
<comment type="caution">
    <text evidence="2">The sequence shown here is derived from an EMBL/GenBank/DDBJ whole genome shotgun (WGS) entry which is preliminary data.</text>
</comment>
<dbReference type="InterPro" id="IPR005661">
    <property type="entry name" value="OadB_MmdB"/>
</dbReference>
<dbReference type="RefSeq" id="WP_262398939.1">
    <property type="nucleotide sequence ID" value="NZ_JACRTB010000003.1"/>
</dbReference>
<dbReference type="Proteomes" id="UP000658131">
    <property type="component" value="Unassembled WGS sequence"/>
</dbReference>
<name>A0ABR7NFZ3_9FIRM</name>
<feature type="transmembrane region" description="Helical" evidence="1">
    <location>
        <begin position="25"/>
        <end position="47"/>
    </location>
</feature>
<dbReference type="Pfam" id="PF03977">
    <property type="entry name" value="OAD_beta"/>
    <property type="match status" value="1"/>
</dbReference>
<keyword evidence="1" id="KW-0472">Membrane</keyword>